<accession>A0A6J4TA76</accession>
<feature type="non-terminal residue" evidence="2">
    <location>
        <position position="332"/>
    </location>
</feature>
<feature type="compositionally biased region" description="Basic residues" evidence="1">
    <location>
        <begin position="285"/>
        <end position="298"/>
    </location>
</feature>
<protein>
    <submittedName>
        <fullName evidence="2">Uncharacterized protein</fullName>
    </submittedName>
</protein>
<feature type="compositionally biased region" description="Basic and acidic residues" evidence="1">
    <location>
        <begin position="10"/>
        <end position="19"/>
    </location>
</feature>
<proteinExistence type="predicted"/>
<evidence type="ECO:0000256" key="1">
    <source>
        <dbReference type="SAM" id="MobiDB-lite"/>
    </source>
</evidence>
<gene>
    <name evidence="2" type="ORF">AVDCRST_MAG69-2905</name>
</gene>
<feature type="compositionally biased region" description="Basic residues" evidence="1">
    <location>
        <begin position="255"/>
        <end position="268"/>
    </location>
</feature>
<feature type="region of interest" description="Disordered" evidence="1">
    <location>
        <begin position="212"/>
        <end position="238"/>
    </location>
</feature>
<organism evidence="2">
    <name type="scientific">uncultured Solirubrobacteraceae bacterium</name>
    <dbReference type="NCBI Taxonomy" id="1162706"/>
    <lineage>
        <taxon>Bacteria</taxon>
        <taxon>Bacillati</taxon>
        <taxon>Actinomycetota</taxon>
        <taxon>Thermoleophilia</taxon>
        <taxon>Solirubrobacterales</taxon>
        <taxon>Solirubrobacteraceae</taxon>
        <taxon>environmental samples</taxon>
    </lineage>
</organism>
<dbReference type="EMBL" id="CADCVP010000319">
    <property type="protein sequence ID" value="CAA9518308.1"/>
    <property type="molecule type" value="Genomic_DNA"/>
</dbReference>
<feature type="region of interest" description="Disordered" evidence="1">
    <location>
        <begin position="255"/>
        <end position="305"/>
    </location>
</feature>
<reference evidence="2" key="1">
    <citation type="submission" date="2020-02" db="EMBL/GenBank/DDBJ databases">
        <authorList>
            <person name="Meier V. D."/>
        </authorList>
    </citation>
    <scope>NUCLEOTIDE SEQUENCE</scope>
    <source>
        <strain evidence="2">AVDCRST_MAG69</strain>
    </source>
</reference>
<feature type="compositionally biased region" description="Basic and acidic residues" evidence="1">
    <location>
        <begin position="63"/>
        <end position="77"/>
    </location>
</feature>
<feature type="region of interest" description="Disordered" evidence="1">
    <location>
        <begin position="121"/>
        <end position="169"/>
    </location>
</feature>
<feature type="non-terminal residue" evidence="2">
    <location>
        <position position="1"/>
    </location>
</feature>
<feature type="region of interest" description="Disordered" evidence="1">
    <location>
        <begin position="1"/>
        <end position="92"/>
    </location>
</feature>
<name>A0A6J4TA76_9ACTN</name>
<sequence length="332" mass="35944">ARPGAAARRSGRDAREDRALPGGADPARRPRGRDSRHLRTGARPRRVERAAARHPGLRLGSRRAVEGRLRPGGRDGAPDAAAGVRGRDAPRGRLRGIHRGLRRRTSRRPPAGVVLLRQRHQHVGRLRHPPRQRGRPDLVGPARLGDRRAGAGGGRILSGTVPVGHRGQAPAGAHRLLGIRRAPLRRGHHAARRGRHLGGGAQRAQRAGRLGAAAHRRRAVERGPPRPDAAPARAPAQHVRRLRALHRRGRAARALRRAGSRRAHARRRLGADRGHPLRGPAAHLGGHRHRRGRCRRRGGRDARGDAVAALRPRRRGGTAGGTADRLAGLRAL</sequence>
<dbReference type="AlphaFoldDB" id="A0A6J4TA76"/>
<feature type="compositionally biased region" description="Basic and acidic residues" evidence="1">
    <location>
        <begin position="26"/>
        <end position="37"/>
    </location>
</feature>
<evidence type="ECO:0000313" key="2">
    <source>
        <dbReference type="EMBL" id="CAA9518308.1"/>
    </source>
</evidence>
<feature type="compositionally biased region" description="Basic residues" evidence="1">
    <location>
        <begin position="121"/>
        <end position="133"/>
    </location>
</feature>